<keyword evidence="3" id="KW-0808">Transferase</keyword>
<dbReference type="InterPro" id="IPR056729">
    <property type="entry name" value="GMPPB_C"/>
</dbReference>
<dbReference type="InterPro" id="IPR011004">
    <property type="entry name" value="Trimer_LpxA-like_sf"/>
</dbReference>
<dbReference type="OrthoDB" id="9784739at2"/>
<evidence type="ECO:0000256" key="3">
    <source>
        <dbReference type="ARBA" id="ARBA00022679"/>
    </source>
</evidence>
<evidence type="ECO:0000259" key="6">
    <source>
        <dbReference type="Pfam" id="PF25087"/>
    </source>
</evidence>
<dbReference type="GO" id="GO:0016020">
    <property type="term" value="C:membrane"/>
    <property type="evidence" value="ECO:0007669"/>
    <property type="project" value="GOC"/>
</dbReference>
<dbReference type="GO" id="GO:0009245">
    <property type="term" value="P:lipid A biosynthetic process"/>
    <property type="evidence" value="ECO:0007669"/>
    <property type="project" value="UniProtKB-KW"/>
</dbReference>
<gene>
    <name evidence="7" type="ORF">CRU91_05260</name>
</gene>
<dbReference type="SUPFAM" id="SSF51161">
    <property type="entry name" value="Trimeric LpxA-like enzymes"/>
    <property type="match status" value="1"/>
</dbReference>
<keyword evidence="8" id="KW-1185">Reference proteome</keyword>
<dbReference type="EMBL" id="PDKB01000007">
    <property type="protein sequence ID" value="RBQ29239.1"/>
    <property type="molecule type" value="Genomic_DNA"/>
</dbReference>
<name>A0A366MUT1_9BACT</name>
<dbReference type="RefSeq" id="WP_113894126.1">
    <property type="nucleotide sequence ID" value="NZ_JANJGA010000008.1"/>
</dbReference>
<protein>
    <submittedName>
        <fullName evidence="7">UDP-3-O-(3-hydroxymyristoyl)glucosamine N-acyltransferase</fullName>
    </submittedName>
</protein>
<dbReference type="PANTHER" id="PTHR43378:SF2">
    <property type="entry name" value="UDP-3-O-ACYLGLUCOSAMINE N-ACYLTRANSFERASE 1, MITOCHONDRIAL-RELATED"/>
    <property type="match status" value="1"/>
</dbReference>
<dbReference type="InterPro" id="IPR001451">
    <property type="entry name" value="Hexapep"/>
</dbReference>
<dbReference type="Pfam" id="PF00132">
    <property type="entry name" value="Hexapep"/>
    <property type="match status" value="2"/>
</dbReference>
<comment type="caution">
    <text evidence="7">The sequence shown here is derived from an EMBL/GenBank/DDBJ whole genome shotgun (WGS) entry which is preliminary data.</text>
</comment>
<organism evidence="7 8">
    <name type="scientific">Aliarcobacter vitoriensis</name>
    <dbReference type="NCBI Taxonomy" id="2011099"/>
    <lineage>
        <taxon>Bacteria</taxon>
        <taxon>Pseudomonadati</taxon>
        <taxon>Campylobacterota</taxon>
        <taxon>Epsilonproteobacteria</taxon>
        <taxon>Campylobacterales</taxon>
        <taxon>Arcobacteraceae</taxon>
        <taxon>Aliarcobacter</taxon>
    </lineage>
</organism>
<keyword evidence="1" id="KW-0444">Lipid biosynthesis</keyword>
<dbReference type="Proteomes" id="UP000252669">
    <property type="component" value="Unassembled WGS sequence"/>
</dbReference>
<evidence type="ECO:0000256" key="4">
    <source>
        <dbReference type="ARBA" id="ARBA00023098"/>
    </source>
</evidence>
<dbReference type="Gene3D" id="2.160.10.10">
    <property type="entry name" value="Hexapeptide repeat proteins"/>
    <property type="match status" value="1"/>
</dbReference>
<evidence type="ECO:0000313" key="8">
    <source>
        <dbReference type="Proteomes" id="UP000252669"/>
    </source>
</evidence>
<dbReference type="GO" id="GO:0016410">
    <property type="term" value="F:N-acyltransferase activity"/>
    <property type="evidence" value="ECO:0007669"/>
    <property type="project" value="InterPro"/>
</dbReference>
<dbReference type="CDD" id="cd03352">
    <property type="entry name" value="LbH_LpxD"/>
    <property type="match status" value="1"/>
</dbReference>
<keyword evidence="2" id="KW-0441">Lipid A biosynthesis</keyword>
<dbReference type="Pfam" id="PF25087">
    <property type="entry name" value="GMPPB_C"/>
    <property type="match status" value="1"/>
</dbReference>
<dbReference type="NCBIfam" id="NF002060">
    <property type="entry name" value="PRK00892.1"/>
    <property type="match status" value="1"/>
</dbReference>
<proteinExistence type="predicted"/>
<sequence length="302" mass="33242">MGYGVRAQEIANFLKEELFGENIIVNVVKPLNGLVSNSFTFSKSKDINIDKKVLVLLPKNVIFENVSFSYICVDNPRLAFAKVVNQFFIKKVEEDIDLTTKIGKNCCIEKNVSIGSNCVIGDNVRIRKGTIINNHVVIYDNTTIGENCYIKSGTIIGEDGFGFDFEEDRTPIRIPHMGNVVIGNNVEIGAKNTIARATLDKTIIEDNVKIDDQVHIAHNCKIGKNTIITACVEISGSVTIGQNCWIGPNCSIIQKVKIGNSVVIGIGSVITIDIEDNKKIMGLEGLDLRNLLKVKKRIGYGK</sequence>
<reference evidence="7 8" key="1">
    <citation type="submission" date="2017-10" db="EMBL/GenBank/DDBJ databases">
        <title>Genomics of the genus Arcobacter.</title>
        <authorList>
            <person name="Perez-Cataluna A."/>
            <person name="Figueras M.J."/>
        </authorList>
    </citation>
    <scope>NUCLEOTIDE SEQUENCE [LARGE SCALE GENOMIC DNA]</scope>
    <source>
        <strain evidence="7 8">CECT 9230</strain>
    </source>
</reference>
<dbReference type="AlphaFoldDB" id="A0A366MUT1"/>
<evidence type="ECO:0000256" key="1">
    <source>
        <dbReference type="ARBA" id="ARBA00022516"/>
    </source>
</evidence>
<evidence type="ECO:0000256" key="2">
    <source>
        <dbReference type="ARBA" id="ARBA00022556"/>
    </source>
</evidence>
<dbReference type="InterPro" id="IPR007691">
    <property type="entry name" value="LpxD"/>
</dbReference>
<evidence type="ECO:0000313" key="7">
    <source>
        <dbReference type="EMBL" id="RBQ29239.1"/>
    </source>
</evidence>
<feature type="domain" description="Mannose-1-phosphate guanyltransferase C-terminal" evidence="6">
    <location>
        <begin position="96"/>
        <end position="158"/>
    </location>
</feature>
<keyword evidence="4" id="KW-0443">Lipid metabolism</keyword>
<dbReference type="PANTHER" id="PTHR43378">
    <property type="entry name" value="UDP-3-O-ACYLGLUCOSAMINE N-ACYLTRANSFERASE"/>
    <property type="match status" value="1"/>
</dbReference>
<evidence type="ECO:0000256" key="5">
    <source>
        <dbReference type="ARBA" id="ARBA00023315"/>
    </source>
</evidence>
<keyword evidence="5" id="KW-0012">Acyltransferase</keyword>
<accession>A0A366MUT1</accession>